<organism evidence="3 4">
    <name type="scientific">Kocuria palustris PEL</name>
    <dbReference type="NCBI Taxonomy" id="1236550"/>
    <lineage>
        <taxon>Bacteria</taxon>
        <taxon>Bacillati</taxon>
        <taxon>Actinomycetota</taxon>
        <taxon>Actinomycetes</taxon>
        <taxon>Micrococcales</taxon>
        <taxon>Micrococcaceae</taxon>
        <taxon>Kocuria</taxon>
    </lineage>
</organism>
<proteinExistence type="inferred from homology"/>
<dbReference type="Proteomes" id="UP000009877">
    <property type="component" value="Unassembled WGS sequence"/>
</dbReference>
<evidence type="ECO:0000259" key="2">
    <source>
        <dbReference type="PROSITE" id="PS50263"/>
    </source>
</evidence>
<comment type="caution">
    <text evidence="3">The sequence shown here is derived from an EMBL/GenBank/DDBJ whole genome shotgun (WGS) entry which is preliminary data.</text>
</comment>
<dbReference type="InterPro" id="IPR036526">
    <property type="entry name" value="C-N_Hydrolase_sf"/>
</dbReference>
<evidence type="ECO:0000313" key="4">
    <source>
        <dbReference type="Proteomes" id="UP000009877"/>
    </source>
</evidence>
<evidence type="ECO:0000256" key="1">
    <source>
        <dbReference type="ARBA" id="ARBA00010613"/>
    </source>
</evidence>
<protein>
    <submittedName>
        <fullName evidence="3">Nitrilase/cyanide hydratase and apolipoprotein N-acyltransferase</fullName>
    </submittedName>
</protein>
<feature type="domain" description="CN hydrolase" evidence="2">
    <location>
        <begin position="1"/>
        <end position="242"/>
    </location>
</feature>
<dbReference type="GO" id="GO:0016746">
    <property type="term" value="F:acyltransferase activity"/>
    <property type="evidence" value="ECO:0007669"/>
    <property type="project" value="UniProtKB-KW"/>
</dbReference>
<dbReference type="PROSITE" id="PS50263">
    <property type="entry name" value="CN_HYDROLASE"/>
    <property type="match status" value="1"/>
</dbReference>
<reference evidence="3 4" key="1">
    <citation type="journal article" date="2014" name="Genome Announc.">
        <title>Draft Genome Sequence of Kocuria palustris PEL.</title>
        <authorList>
            <person name="Sharma G."/>
            <person name="Khatri I."/>
            <person name="Subramanian S."/>
        </authorList>
    </citation>
    <scope>NUCLEOTIDE SEQUENCE [LARGE SCALE GENOMIC DNA]</scope>
    <source>
        <strain evidence="3 4">PEL</strain>
    </source>
</reference>
<sequence>MRLAVLQELAVVNDLEANLATVVDGMRAAADRGADVLVTPELFLTGYAPLAVRAAADPQAIAGVLERVAQACREIGIAAVVSFPAQEPGSGPDGPWQIRAALFDADGSRLLDYGKVHLFGGDEAAAFSPSEQAPAVVDLLGVPVSIVICFDVEFPEIVRAAAVAGAELILAPTAISEGFPEVSEVLLRARALENHTIVAYANHAGVEDGIRYDGRSVIVGPHGRDLARAGQEPELIIADLDFEEVRRARAEIPYLDQRRPDLYSRWERG</sequence>
<dbReference type="STRING" id="71999.KPaMU14_03980"/>
<dbReference type="Gene3D" id="3.60.110.10">
    <property type="entry name" value="Carbon-nitrogen hydrolase"/>
    <property type="match status" value="1"/>
</dbReference>
<keyword evidence="4" id="KW-1185">Reference proteome</keyword>
<dbReference type="InterPro" id="IPR003010">
    <property type="entry name" value="C-N_Hydrolase"/>
</dbReference>
<dbReference type="AlphaFoldDB" id="M2XTC0"/>
<dbReference type="PANTHER" id="PTHR23088">
    <property type="entry name" value="NITRILASE-RELATED"/>
    <property type="match status" value="1"/>
</dbReference>
<evidence type="ECO:0000313" key="3">
    <source>
        <dbReference type="EMBL" id="EME36063.1"/>
    </source>
</evidence>
<gene>
    <name evidence="3" type="ORF">C884_00831</name>
</gene>
<dbReference type="SUPFAM" id="SSF56317">
    <property type="entry name" value="Carbon-nitrogen hydrolase"/>
    <property type="match status" value="1"/>
</dbReference>
<dbReference type="EMBL" id="ANHZ02000018">
    <property type="protein sequence ID" value="EME36063.1"/>
    <property type="molecule type" value="Genomic_DNA"/>
</dbReference>
<dbReference type="Pfam" id="PF00795">
    <property type="entry name" value="CN_hydrolase"/>
    <property type="match status" value="1"/>
</dbReference>
<dbReference type="PANTHER" id="PTHR23088:SF27">
    <property type="entry name" value="DEAMINATED GLUTATHIONE AMIDASE"/>
    <property type="match status" value="1"/>
</dbReference>
<accession>M2XTC0</accession>
<comment type="similarity">
    <text evidence="1">Belongs to the carbon-nitrogen hydrolase superfamily. NIT1/NIT2 family.</text>
</comment>
<dbReference type="RefSeq" id="WP_006215257.1">
    <property type="nucleotide sequence ID" value="NZ_ANHZ02000018.1"/>
</dbReference>
<name>M2XTC0_9MICC</name>